<dbReference type="eggNOG" id="ENOG502SEIX">
    <property type="taxonomic scope" value="Eukaryota"/>
</dbReference>
<comment type="caution">
    <text evidence="2">The sequence shown here is derived from an EMBL/GenBank/DDBJ whole genome shotgun (WGS) entry which is preliminary data.</text>
</comment>
<feature type="compositionally biased region" description="Basic and acidic residues" evidence="1">
    <location>
        <begin position="311"/>
        <end position="322"/>
    </location>
</feature>
<sequence length="364" mass="38875">MAEPFSTPTTTPKRKRDEDAPPVSPIYTTSKFSFQLPADHPKSSDAEDGSASPHSKVVHKFRGLALGGNSGGGGVAQQQNRASAAAAEPQGLYTHGTAAYDLTRDEHKEGRGYGYSDDDPFVSRKRVKVPELEMTDIEGDKTAATAVAAAVAAADALVVIPDPDVKSDPVPTPKSKLTEEDAPTASAVTLPTSAPQQQRSHPSIDKVQDPKVRGRRRAGTPPLKGRKGINKTNPANTASATAGLQQQQEDQEMKTVVDPVRAALTWKEEEITIYDPEDKDDDGTGINGVGFMPTAAMAYARTQKRRLQLAEYKKREESEARARRSQRRRGSGAGLASKPSSGSGSGVRKVRFTESEASTVATNV</sequence>
<keyword evidence="3" id="KW-1185">Reference proteome</keyword>
<protein>
    <submittedName>
        <fullName evidence="2">Uncharacterized protein</fullName>
    </submittedName>
</protein>
<dbReference type="EMBL" id="JARH01000834">
    <property type="protein sequence ID" value="EXF76526.1"/>
    <property type="molecule type" value="Genomic_DNA"/>
</dbReference>
<feature type="compositionally biased region" description="Basic and acidic residues" evidence="1">
    <location>
        <begin position="202"/>
        <end position="212"/>
    </location>
</feature>
<proteinExistence type="predicted"/>
<accession>A0A010R8I3</accession>
<evidence type="ECO:0000313" key="3">
    <source>
        <dbReference type="Proteomes" id="UP000020467"/>
    </source>
</evidence>
<name>A0A010R8I3_9PEZI</name>
<evidence type="ECO:0000256" key="1">
    <source>
        <dbReference type="SAM" id="MobiDB-lite"/>
    </source>
</evidence>
<evidence type="ECO:0000313" key="2">
    <source>
        <dbReference type="EMBL" id="EXF76526.1"/>
    </source>
</evidence>
<feature type="region of interest" description="Disordered" evidence="1">
    <location>
        <begin position="1"/>
        <end position="90"/>
    </location>
</feature>
<dbReference type="HOGENOM" id="CLU_042177_0_0_1"/>
<gene>
    <name evidence="2" type="ORF">CFIO01_06450</name>
</gene>
<feature type="compositionally biased region" description="Polar residues" evidence="1">
    <location>
        <begin position="1"/>
        <end position="11"/>
    </location>
</feature>
<organism evidence="2 3">
    <name type="scientific">Colletotrichum fioriniae PJ7</name>
    <dbReference type="NCBI Taxonomy" id="1445577"/>
    <lineage>
        <taxon>Eukaryota</taxon>
        <taxon>Fungi</taxon>
        <taxon>Dikarya</taxon>
        <taxon>Ascomycota</taxon>
        <taxon>Pezizomycotina</taxon>
        <taxon>Sordariomycetes</taxon>
        <taxon>Hypocreomycetidae</taxon>
        <taxon>Glomerellales</taxon>
        <taxon>Glomerellaceae</taxon>
        <taxon>Colletotrichum</taxon>
        <taxon>Colletotrichum acutatum species complex</taxon>
    </lineage>
</organism>
<feature type="compositionally biased region" description="Low complexity" evidence="1">
    <location>
        <begin position="76"/>
        <end position="90"/>
    </location>
</feature>
<feature type="compositionally biased region" description="Polar residues" evidence="1">
    <location>
        <begin position="186"/>
        <end position="201"/>
    </location>
</feature>
<feature type="region of interest" description="Disordered" evidence="1">
    <location>
        <begin position="160"/>
        <end position="254"/>
    </location>
</feature>
<reference evidence="2 3" key="1">
    <citation type="submission" date="2014-02" db="EMBL/GenBank/DDBJ databases">
        <title>The genome sequence of Colletotrichum fioriniae PJ7.</title>
        <authorList>
            <person name="Baroncelli R."/>
            <person name="Thon M.R."/>
        </authorList>
    </citation>
    <scope>NUCLEOTIDE SEQUENCE [LARGE SCALE GENOMIC DNA]</scope>
    <source>
        <strain evidence="2 3">PJ7</strain>
    </source>
</reference>
<dbReference type="AlphaFoldDB" id="A0A010R8I3"/>
<dbReference type="OrthoDB" id="5391950at2759"/>
<dbReference type="Proteomes" id="UP000020467">
    <property type="component" value="Unassembled WGS sequence"/>
</dbReference>
<feature type="compositionally biased region" description="Basic residues" evidence="1">
    <location>
        <begin position="213"/>
        <end position="229"/>
    </location>
</feature>
<dbReference type="KEGG" id="cfj:CFIO01_06450"/>
<feature type="compositionally biased region" description="Polar residues" evidence="1">
    <location>
        <begin position="230"/>
        <end position="248"/>
    </location>
</feature>
<feature type="compositionally biased region" description="Gly residues" evidence="1">
    <location>
        <begin position="65"/>
        <end position="75"/>
    </location>
</feature>
<feature type="region of interest" description="Disordered" evidence="1">
    <location>
        <begin position="310"/>
        <end position="364"/>
    </location>
</feature>
<feature type="compositionally biased region" description="Polar residues" evidence="1">
    <location>
        <begin position="355"/>
        <end position="364"/>
    </location>
</feature>